<gene>
    <name evidence="5" type="ORF">IM700_010620</name>
</gene>
<dbReference type="Proteomes" id="UP001516620">
    <property type="component" value="Unassembled WGS sequence"/>
</dbReference>
<sequence>MWLFVLICLVVLLAVGLNLFQKLYPPFGGKPSPADLKRYRQSPNYKGTKFEYPLETKMFKPSPGSMITALREYVQRRPQLKPDRPLPQVKLDRKTFEELQGDTVVWFGHSALFLQFGGVRFLLDPMLGASTSPMGGGKRFNRELPFGSLDELPPIDAVILSHDHYDHLDYGTIRQLKDRVGRFIGPLGIRCHLERWGVAPAQIEEYDWWEELELQGVRLACTPARHFSGRRLFKQGGGGLWCSWVIATPKKRVYFSGDSGYGPHFKEIGGKYGPFDLTLMECGQYDDRWWDIHMRPEQTARAHLDVRGNVLLPIHWGAFSLAMHSWYDPVRQLSMEAKQRGIPLTTPKLGEPVRIWVSEEYPTEAWWKTLESARKVGGFRGARPSSTMK</sequence>
<comment type="catalytic activity">
    <reaction evidence="3">
        <text>3',5'-cyclic UMP + H2O = UMP + H(+)</text>
        <dbReference type="Rhea" id="RHEA:70575"/>
        <dbReference type="ChEBI" id="CHEBI:15377"/>
        <dbReference type="ChEBI" id="CHEBI:15378"/>
        <dbReference type="ChEBI" id="CHEBI:57865"/>
        <dbReference type="ChEBI" id="CHEBI:184387"/>
    </reaction>
    <physiologicalReaction direction="left-to-right" evidence="3">
        <dbReference type="Rhea" id="RHEA:70576"/>
    </physiologicalReaction>
</comment>
<evidence type="ECO:0000256" key="2">
    <source>
        <dbReference type="ARBA" id="ARBA00034301"/>
    </source>
</evidence>
<dbReference type="Gene3D" id="3.60.15.10">
    <property type="entry name" value="Ribonuclease Z/Hydroxyacylglutathione hydrolase-like"/>
    <property type="match status" value="1"/>
</dbReference>
<accession>A0ABS2H9C2</accession>
<keyword evidence="6" id="KW-1185">Reference proteome</keyword>
<evidence type="ECO:0000313" key="6">
    <source>
        <dbReference type="Proteomes" id="UP001516620"/>
    </source>
</evidence>
<dbReference type="PANTHER" id="PTHR15032">
    <property type="entry name" value="N-ACYL-PHOSPHATIDYLETHANOLAMINE-HYDROLYZING PHOSPHOLIPASE D"/>
    <property type="match status" value="1"/>
</dbReference>
<name>A0ABS2H9C2_9BACL</name>
<evidence type="ECO:0000256" key="3">
    <source>
        <dbReference type="ARBA" id="ARBA00048505"/>
    </source>
</evidence>
<dbReference type="PANTHER" id="PTHR15032:SF4">
    <property type="entry name" value="N-ACYL-PHOSPHATIDYLETHANOLAMINE-HYDROLYZING PHOSPHOLIPASE D"/>
    <property type="match status" value="1"/>
</dbReference>
<evidence type="ECO:0000313" key="5">
    <source>
        <dbReference type="EMBL" id="MBM6996098.1"/>
    </source>
</evidence>
<feature type="domain" description="Metallo-beta-lactamase" evidence="4">
    <location>
        <begin position="120"/>
        <end position="316"/>
    </location>
</feature>
<comment type="caution">
    <text evidence="5">The sequence shown here is derived from an EMBL/GenBank/DDBJ whole genome shotgun (WGS) entry which is preliminary data.</text>
</comment>
<comment type="catalytic activity">
    <reaction evidence="1">
        <text>3',5'-cyclic CMP + H2O = CMP + H(+)</text>
        <dbReference type="Rhea" id="RHEA:72675"/>
        <dbReference type="ChEBI" id="CHEBI:15377"/>
        <dbReference type="ChEBI" id="CHEBI:15378"/>
        <dbReference type="ChEBI" id="CHEBI:58003"/>
        <dbReference type="ChEBI" id="CHEBI:60377"/>
    </reaction>
    <physiologicalReaction direction="left-to-right" evidence="1">
        <dbReference type="Rhea" id="RHEA:72676"/>
    </physiologicalReaction>
</comment>
<dbReference type="InterPro" id="IPR036866">
    <property type="entry name" value="RibonucZ/Hydroxyglut_hydro"/>
</dbReference>
<comment type="function">
    <text evidence="2">Counteracts the endogenous Pycsar antiviral defense system. Phosphodiesterase that enables metal-dependent hydrolysis of host cyclic nucleotide Pycsar defense signals such as cCMP and cUMP.</text>
</comment>
<dbReference type="InterPro" id="IPR024884">
    <property type="entry name" value="NAPE-PLD"/>
</dbReference>
<dbReference type="SUPFAM" id="SSF56281">
    <property type="entry name" value="Metallo-hydrolase/oxidoreductase"/>
    <property type="match status" value="1"/>
</dbReference>
<proteinExistence type="predicted"/>
<evidence type="ECO:0000256" key="1">
    <source>
        <dbReference type="ARBA" id="ARBA00034221"/>
    </source>
</evidence>
<reference evidence="5 6" key="1">
    <citation type="submission" date="2021-01" db="EMBL/GenBank/DDBJ databases">
        <title>Paenibacillus sp.nov. isolated from the rhizosphere soil of tomato plant.</title>
        <authorList>
            <person name="Thin K.K."/>
            <person name="Zhang X."/>
            <person name="He S."/>
        </authorList>
    </citation>
    <scope>NUCLEOTIDE SEQUENCE [LARGE SCALE GENOMIC DNA]</scope>
    <source>
        <strain evidence="5 6">DXFW5</strain>
    </source>
</reference>
<organism evidence="5 6">
    <name type="scientific">Paenibacillus rhizolycopersici</name>
    <dbReference type="NCBI Taxonomy" id="2780073"/>
    <lineage>
        <taxon>Bacteria</taxon>
        <taxon>Bacillati</taxon>
        <taxon>Bacillota</taxon>
        <taxon>Bacilli</taxon>
        <taxon>Bacillales</taxon>
        <taxon>Paenibacillaceae</taxon>
        <taxon>Paenibacillus</taxon>
    </lineage>
</organism>
<dbReference type="EMBL" id="JADCNN020000008">
    <property type="protein sequence ID" value="MBM6996098.1"/>
    <property type="molecule type" value="Genomic_DNA"/>
</dbReference>
<dbReference type="InterPro" id="IPR001279">
    <property type="entry name" value="Metallo-B-lactamas"/>
</dbReference>
<dbReference type="Pfam" id="PF12706">
    <property type="entry name" value="Lactamase_B_2"/>
    <property type="match status" value="1"/>
</dbReference>
<evidence type="ECO:0000259" key="4">
    <source>
        <dbReference type="Pfam" id="PF12706"/>
    </source>
</evidence>
<protein>
    <submittedName>
        <fullName evidence="5">MBL fold metallo-hydrolase</fullName>
    </submittedName>
</protein>
<dbReference type="PIRSF" id="PIRSF038896">
    <property type="entry name" value="NAPE-PLD"/>
    <property type="match status" value="1"/>
</dbReference>